<evidence type="ECO:0000313" key="3">
    <source>
        <dbReference type="EMBL" id="SHL91778.1"/>
    </source>
</evidence>
<keyword evidence="4" id="KW-1185">Reference proteome</keyword>
<accession>A0A1M7EJB3</accession>
<evidence type="ECO:0000313" key="4">
    <source>
        <dbReference type="Proteomes" id="UP000322545"/>
    </source>
</evidence>
<proteinExistence type="predicted"/>
<gene>
    <name evidence="3" type="ORF">SAMN05443432_103386</name>
</gene>
<dbReference type="EMBL" id="FRCB01000003">
    <property type="protein sequence ID" value="SHL91778.1"/>
    <property type="molecule type" value="Genomic_DNA"/>
</dbReference>
<organism evidence="3 4">
    <name type="scientific">Roseovarius litoreus</name>
    <dbReference type="NCBI Taxonomy" id="1155722"/>
    <lineage>
        <taxon>Bacteria</taxon>
        <taxon>Pseudomonadati</taxon>
        <taxon>Pseudomonadota</taxon>
        <taxon>Alphaproteobacteria</taxon>
        <taxon>Rhodobacterales</taxon>
        <taxon>Roseobacteraceae</taxon>
        <taxon>Roseovarius</taxon>
    </lineage>
</organism>
<sequence>MNLRGPSFACALSIGMIPAAAWADCAPIPFDPSAVLCSGVDIDGFASGLGHVTVSILGTVISTTDALWLTGVAPTILNQGEVNGVQRGVVAPLQAVIRNAGTIIGQSAAAIDVAQGATITNMSGATIRSLSGQAIVAGTGLTLSNQGSLSSAGRAATVAGGVSAKVMNMAGGEILSVDGTALKAGLGLELTNSGARISAGANGDAVTADAGYAIRNDVGAEISAVAGDAISLRGEGVITNQAGARISSLQGSAIRAADGALVANTAATIRATGPASTIRGLSRLTVRNTGEGRITALSGSAIEAGVGLSLSNGPLSVIESQFGLGVDAGLSGVVTNSGTISGGMGGVALGAGSRLRNEGIGSIRSAGGPAVSGRGAVEIGNAAGAGIIASASAPAVALQAATGSRLRNEGLIEGRSGDAVDIEGLDAIRVENGITGEIRSVTGTGIVIDANAARVENEGIIRGEAGGIRQSGGVRLDVVNRAGGRIASASGTALEVIEGQVETERNSDISGWTFGVSIASGRVRNDGRIEARAERSGSAALHVAASGRDLFLGNGGEIRGYAGIVLDERNSAHQQIENAGRIEGTGGTAIRFGQGHMRSTVSLLDDSEIVGDVLFGASDDFLNIFDIASGTLIRNGIFDGGAGRDTLTFATSYDWEDILKVDLLDETAFGITVRAQDGASLFGEFRNFERFVIAGTARSGAELREAFIAPVPLPAGLPMLAAGIGLIFGLRRMRRP</sequence>
<evidence type="ECO:0000256" key="2">
    <source>
        <dbReference type="SAM" id="SignalP"/>
    </source>
</evidence>
<feature type="chain" id="PRO_5013269084" description="VPLPA-CTERM protein sorting domain-containing protein" evidence="2">
    <location>
        <begin position="24"/>
        <end position="736"/>
    </location>
</feature>
<keyword evidence="1" id="KW-0812">Transmembrane</keyword>
<dbReference type="AlphaFoldDB" id="A0A1M7EJB3"/>
<reference evidence="3 4" key="1">
    <citation type="submission" date="2016-11" db="EMBL/GenBank/DDBJ databases">
        <authorList>
            <person name="Varghese N."/>
            <person name="Submissions S."/>
        </authorList>
    </citation>
    <scope>NUCLEOTIDE SEQUENCE [LARGE SCALE GENOMIC DNA]</scope>
    <source>
        <strain evidence="3 4">DSM 28249</strain>
    </source>
</reference>
<keyword evidence="1" id="KW-1133">Transmembrane helix</keyword>
<feature type="signal peptide" evidence="2">
    <location>
        <begin position="1"/>
        <end position="23"/>
    </location>
</feature>
<evidence type="ECO:0008006" key="5">
    <source>
        <dbReference type="Google" id="ProtNLM"/>
    </source>
</evidence>
<evidence type="ECO:0000256" key="1">
    <source>
        <dbReference type="SAM" id="Phobius"/>
    </source>
</evidence>
<dbReference type="Proteomes" id="UP000322545">
    <property type="component" value="Unassembled WGS sequence"/>
</dbReference>
<keyword evidence="1" id="KW-0472">Membrane</keyword>
<name>A0A1M7EJB3_9RHOB</name>
<keyword evidence="2" id="KW-0732">Signal</keyword>
<protein>
    <recommendedName>
        <fullName evidence="5">VPLPA-CTERM protein sorting domain-containing protein</fullName>
    </recommendedName>
</protein>
<feature type="transmembrane region" description="Helical" evidence="1">
    <location>
        <begin position="707"/>
        <end position="730"/>
    </location>
</feature>